<name>A0A7C3VPT7_9CYAN</name>
<evidence type="ECO:0000256" key="3">
    <source>
        <dbReference type="ARBA" id="ARBA00023004"/>
    </source>
</evidence>
<sequence>MTLSTLLQRQEQTSRSIDASLRLRDILKTLPRSVFAKDPRRAWLTVAINVSAVALGYWSLAISPWFLLPLCWIFTGTALTGFFVIGHDCGHRSFANRKWINDLVGHIMFLPLIYPFHSWRLLHNHHHKHTNKLGVDNAWDPFTNEYYQDLSPTVQWLYRRMRGRFWWLGSIAHWGVLHFNWQRFQGKARSSVRLSVIVVLVGAAVGFPTLIATTGIWGFVKFWLLPWLVYHFWMSTFTIVHHTVPQIPFKPEAEWHEAKAQLSGTVHCDYPRWVEFLCHDINVHIPHHISTAIPWYNLRQAHQSLKDNWGEYLYETKFSWALMQEITDKCHLYDAENCYSSFEDYQGKSHT</sequence>
<evidence type="ECO:0000256" key="4">
    <source>
        <dbReference type="SAM" id="Phobius"/>
    </source>
</evidence>
<protein>
    <submittedName>
        <fullName evidence="6">Fatty acid desaturase</fullName>
    </submittedName>
</protein>
<keyword evidence="4" id="KW-1133">Transmembrane helix</keyword>
<organism evidence="6">
    <name type="scientific">Planktothricoides sp. SpSt-374</name>
    <dbReference type="NCBI Taxonomy" id="2282167"/>
    <lineage>
        <taxon>Bacteria</taxon>
        <taxon>Bacillati</taxon>
        <taxon>Cyanobacteriota</taxon>
        <taxon>Cyanophyceae</taxon>
        <taxon>Oscillatoriophycideae</taxon>
        <taxon>Oscillatoriales</taxon>
        <taxon>Oscillatoriaceae</taxon>
        <taxon>Planktothricoides</taxon>
    </lineage>
</organism>
<comment type="caution">
    <text evidence="6">The sequence shown here is derived from an EMBL/GenBank/DDBJ whole genome shotgun (WGS) entry which is preliminary data.</text>
</comment>
<dbReference type="InterPro" id="IPR005804">
    <property type="entry name" value="FA_desaturase_dom"/>
</dbReference>
<feature type="transmembrane region" description="Helical" evidence="4">
    <location>
        <begin position="66"/>
        <end position="87"/>
    </location>
</feature>
<evidence type="ECO:0000256" key="2">
    <source>
        <dbReference type="ARBA" id="ARBA00008749"/>
    </source>
</evidence>
<feature type="transmembrane region" description="Helical" evidence="4">
    <location>
        <begin position="99"/>
        <end position="117"/>
    </location>
</feature>
<feature type="domain" description="Fatty acid desaturase" evidence="5">
    <location>
        <begin position="64"/>
        <end position="314"/>
    </location>
</feature>
<evidence type="ECO:0000313" key="6">
    <source>
        <dbReference type="EMBL" id="HGG01530.1"/>
    </source>
</evidence>
<dbReference type="PANTHER" id="PTHR32100">
    <property type="entry name" value="OMEGA-6 FATTY ACID DESATURASE, CHLOROPLASTIC"/>
    <property type="match status" value="1"/>
</dbReference>
<accession>A0A7C3VPT7</accession>
<proteinExistence type="inferred from homology"/>
<evidence type="ECO:0000259" key="5">
    <source>
        <dbReference type="Pfam" id="PF00487"/>
    </source>
</evidence>
<reference evidence="6" key="1">
    <citation type="journal article" date="2020" name="mSystems">
        <title>Genome- and Community-Level Interaction Insights into Carbon Utilization and Element Cycling Functions of Hydrothermarchaeota in Hydrothermal Sediment.</title>
        <authorList>
            <person name="Zhou Z."/>
            <person name="Liu Y."/>
            <person name="Xu W."/>
            <person name="Pan J."/>
            <person name="Luo Z.H."/>
            <person name="Li M."/>
        </authorList>
    </citation>
    <scope>NUCLEOTIDE SEQUENCE [LARGE SCALE GENOMIC DNA]</scope>
    <source>
        <strain evidence="6">SpSt-374</strain>
    </source>
</reference>
<dbReference type="GO" id="GO:0006629">
    <property type="term" value="P:lipid metabolic process"/>
    <property type="evidence" value="ECO:0007669"/>
    <property type="project" value="InterPro"/>
</dbReference>
<feature type="transmembrane region" description="Helical" evidence="4">
    <location>
        <begin position="194"/>
        <end position="217"/>
    </location>
</feature>
<comment type="cofactor">
    <cofactor evidence="1">
        <name>Fe(2+)</name>
        <dbReference type="ChEBI" id="CHEBI:29033"/>
    </cofactor>
</comment>
<dbReference type="GO" id="GO:0016491">
    <property type="term" value="F:oxidoreductase activity"/>
    <property type="evidence" value="ECO:0007669"/>
    <property type="project" value="InterPro"/>
</dbReference>
<dbReference type="AlphaFoldDB" id="A0A7C3VPT7"/>
<dbReference type="InterPro" id="IPR012171">
    <property type="entry name" value="Fatty_acid_desaturase"/>
</dbReference>
<keyword evidence="4" id="KW-0472">Membrane</keyword>
<feature type="transmembrane region" description="Helical" evidence="4">
    <location>
        <begin position="42"/>
        <end position="60"/>
    </location>
</feature>
<dbReference type="EMBL" id="DSPX01000129">
    <property type="protein sequence ID" value="HGG01530.1"/>
    <property type="molecule type" value="Genomic_DNA"/>
</dbReference>
<comment type="similarity">
    <text evidence="2">Belongs to the fatty acid desaturase type 2 family.</text>
</comment>
<keyword evidence="3" id="KW-0408">Iron</keyword>
<dbReference type="Pfam" id="PF00487">
    <property type="entry name" value="FA_desaturase"/>
    <property type="match status" value="1"/>
</dbReference>
<keyword evidence="4" id="KW-0812">Transmembrane</keyword>
<feature type="transmembrane region" description="Helical" evidence="4">
    <location>
        <begin position="165"/>
        <end position="182"/>
    </location>
</feature>
<gene>
    <name evidence="6" type="ORF">ENR15_12995</name>
</gene>
<dbReference type="CDD" id="cd03507">
    <property type="entry name" value="Delta12-FADS-like"/>
    <property type="match status" value="1"/>
</dbReference>
<evidence type="ECO:0000256" key="1">
    <source>
        <dbReference type="ARBA" id="ARBA00001954"/>
    </source>
</evidence>